<dbReference type="EMBL" id="DQ785295">
    <property type="protein sequence ID" value="ABI20431.1"/>
    <property type="molecule type" value="Genomic_RNA"/>
</dbReference>
<dbReference type="Proteomes" id="UP000241920">
    <property type="component" value="Genome"/>
</dbReference>
<accession>A1XX72</accession>
<protein>
    <submittedName>
        <fullName evidence="2">p4</fullName>
    </submittedName>
</protein>
<evidence type="ECO:0000313" key="3">
    <source>
        <dbReference type="EMBL" id="ABI20431.1"/>
    </source>
</evidence>
<feature type="compositionally biased region" description="Basic and acidic residues" evidence="1">
    <location>
        <begin position="313"/>
        <end position="322"/>
    </location>
</feature>
<evidence type="ECO:0000313" key="2">
    <source>
        <dbReference type="EMBL" id="ABI20423.1"/>
    </source>
</evidence>
<dbReference type="InterPro" id="IPR027417">
    <property type="entry name" value="P-loop_NTPase"/>
</dbReference>
<dbReference type="GO" id="GO:0019072">
    <property type="term" value="P:viral genome packaging"/>
    <property type="evidence" value="ECO:0007669"/>
    <property type="project" value="InterPro"/>
</dbReference>
<evidence type="ECO:0000256" key="1">
    <source>
        <dbReference type="SAM" id="MobiDB-lite"/>
    </source>
</evidence>
<dbReference type="Proteomes" id="UP000240936">
    <property type="component" value="Genome"/>
</dbReference>
<reference evidence="4 5" key="1">
    <citation type="submission" date="2006-06" db="EMBL/GenBank/DDBJ databases">
        <title>Greater genetic diversity among asexual, not sexual, populations of bacteriophage phi6.</title>
        <authorList>
            <person name="Dennehy J.J."/>
            <person name="O'Keefe K.J."/>
            <person name="Duffy S."/>
            <person name="Chao L."/>
            <person name="Edwards S.V."/>
            <person name="Turner P.E."/>
        </authorList>
    </citation>
    <scope>NUCLEOTIDE SEQUENCE [LARGE SCALE GENOMIC DNA]</scope>
    <source>
        <strain evidence="2">A1</strain>
        <strain evidence="3">S2</strain>
    </source>
</reference>
<dbReference type="Gene3D" id="3.40.50.300">
    <property type="entry name" value="P-loop containing nucleotide triphosphate hydrolases"/>
    <property type="match status" value="1"/>
</dbReference>
<organism evidence="2 4">
    <name type="scientific">Cystovirus phi6</name>
    <dbReference type="NCBI Taxonomy" id="10879"/>
    <lineage>
        <taxon>Viruses</taxon>
        <taxon>Riboviria</taxon>
        <taxon>Orthornavirae</taxon>
        <taxon>Duplornaviricota</taxon>
        <taxon>Vidaverviricetes</taxon>
        <taxon>Mindivirales</taxon>
        <taxon>Cystoviridae</taxon>
        <taxon>Orthocystovirus</taxon>
        <taxon>Orthocystovirus phi6</taxon>
    </lineage>
</organism>
<dbReference type="Pfam" id="PF11602">
    <property type="entry name" value="NTPase_P4"/>
    <property type="match status" value="1"/>
</dbReference>
<feature type="region of interest" description="Disordered" evidence="1">
    <location>
        <begin position="310"/>
        <end position="332"/>
    </location>
</feature>
<name>A1XX72_9VIRU</name>
<dbReference type="SUPFAM" id="SSF52540">
    <property type="entry name" value="P-loop containing nucleoside triphosphate hydrolases"/>
    <property type="match status" value="1"/>
</dbReference>
<dbReference type="EMBL" id="DQ785293">
    <property type="protein sequence ID" value="ABI20423.1"/>
    <property type="molecule type" value="Genomic_RNA"/>
</dbReference>
<evidence type="ECO:0000313" key="4">
    <source>
        <dbReference type="Proteomes" id="UP000240936"/>
    </source>
</evidence>
<proteinExistence type="predicted"/>
<sequence length="332" mass="35223">MPIVVTQAHIDRVGIAADLLDASPVSLQVLGRPTAINTVVIKTYIAAVMELASKQGGSLAGVDIRRSVLLKDTAIFTKPKAKSADVESDVDVLDTGIYSVPGLARKPVTHRWPSEGIYSGVTALMGATGSGKSITLNEKLRPDVLIRWGEVAEAYDELDTAVHISTLDEMLIVCIGLGALGFNVAVDSVRPLLFRLKGAASAGGIVAVFYSLLTDISNLFTQYDCSVVMVVNPMVDAEKIEYVFGQVMASTVGAILCADGNVSRTMFRTNKGRIFNGAAPLAADTHMPSMDRPTSMKALDHTSIASVAPLERGSVDTDDRNSAPRRGANFSL</sequence>
<dbReference type="InterPro" id="IPR020973">
    <property type="entry name" value="Packaging_enz_P4"/>
</dbReference>
<evidence type="ECO:0000313" key="5">
    <source>
        <dbReference type="Proteomes" id="UP000241920"/>
    </source>
</evidence>